<name>A0A385TQF4_PAELA</name>
<evidence type="ECO:0000313" key="2">
    <source>
        <dbReference type="EMBL" id="AYB44944.1"/>
    </source>
</evidence>
<dbReference type="InterPro" id="IPR019673">
    <property type="entry name" value="Spore_germination_GerPC"/>
</dbReference>
<keyword evidence="1" id="KW-0175">Coiled coil</keyword>
<proteinExistence type="predicted"/>
<reference evidence="2 3" key="1">
    <citation type="submission" date="2018-09" db="EMBL/GenBank/DDBJ databases">
        <title>Genome Sequence of Paenibacillus lautus Strain E7593-69, Azo Dye-Degrading Bacteria, Isolated from Commercial Tattoo Inks.</title>
        <authorList>
            <person name="Nho S.W."/>
            <person name="Kim S.-J."/>
            <person name="Kweon O."/>
            <person name="Cerniglia C.E."/>
        </authorList>
    </citation>
    <scope>NUCLEOTIDE SEQUENCE [LARGE SCALE GENOMIC DNA]</scope>
    <source>
        <strain evidence="2 3">E7593-69</strain>
    </source>
</reference>
<dbReference type="KEGG" id="plw:D5F53_17410"/>
<keyword evidence="3" id="KW-1185">Reference proteome</keyword>
<protein>
    <submittedName>
        <fullName evidence="2">Spore gernimation protein GerC</fullName>
    </submittedName>
</protein>
<dbReference type="EMBL" id="CP032412">
    <property type="protein sequence ID" value="AYB44944.1"/>
    <property type="molecule type" value="Genomic_DNA"/>
</dbReference>
<feature type="coiled-coil region" evidence="1">
    <location>
        <begin position="13"/>
        <end position="40"/>
    </location>
</feature>
<organism evidence="2 3">
    <name type="scientific">Paenibacillus lautus</name>
    <name type="common">Bacillus lautus</name>
    <dbReference type="NCBI Taxonomy" id="1401"/>
    <lineage>
        <taxon>Bacteria</taxon>
        <taxon>Bacillati</taxon>
        <taxon>Bacillota</taxon>
        <taxon>Bacilli</taxon>
        <taxon>Bacillales</taxon>
        <taxon>Paenibacillaceae</taxon>
        <taxon>Paenibacillus</taxon>
    </lineage>
</organism>
<dbReference type="Proteomes" id="UP000266552">
    <property type="component" value="Chromosome"/>
</dbReference>
<dbReference type="Pfam" id="PF10737">
    <property type="entry name" value="GerPC"/>
    <property type="match status" value="1"/>
</dbReference>
<evidence type="ECO:0000256" key="1">
    <source>
        <dbReference type="SAM" id="Coils"/>
    </source>
</evidence>
<dbReference type="AlphaFoldDB" id="A0A385TQF4"/>
<evidence type="ECO:0000313" key="3">
    <source>
        <dbReference type="Proteomes" id="UP000266552"/>
    </source>
</evidence>
<gene>
    <name evidence="2" type="ORF">D5F53_17410</name>
</gene>
<dbReference type="RefSeq" id="WP_119848817.1">
    <property type="nucleotide sequence ID" value="NZ_CP032412.1"/>
</dbReference>
<accession>A0A385TQF4</accession>
<sequence>MYPYHIQQLFHCLQSQSEQLNRMEHMLKEMRYEINQLQQGNQKSTGHVEYNFELLKIEKLEGTLNIGLTPSDGKSLEDITVNGQSAEQFQAGAAGRDLYSNIHQQVSSHLEHAVPARLEQMMLQDNHEPLDQYAAVMIEDIQKQLGDRINVYLQQYQTNSTSMNAGEVEQTIANQMKKEIDTAVEHHLHHLQPGKRNRNENDGRQ</sequence>